<proteinExistence type="predicted"/>
<dbReference type="Proteomes" id="UP000191672">
    <property type="component" value="Unassembled WGS sequence"/>
</dbReference>
<accession>A0A1V6PI37</accession>
<dbReference type="AlphaFoldDB" id="A0A1V6PI37"/>
<gene>
    <name evidence="1" type="ORF">PENANT_c125G05084</name>
</gene>
<dbReference type="STRING" id="416450.A0A1V6PI37"/>
<name>A0A1V6PI37_9EURO</name>
<protein>
    <submittedName>
        <fullName evidence="1">Uncharacterized protein</fullName>
    </submittedName>
</protein>
<comment type="caution">
    <text evidence="1">The sequence shown here is derived from an EMBL/GenBank/DDBJ whole genome shotgun (WGS) entry which is preliminary data.</text>
</comment>
<dbReference type="EMBL" id="MDYN01000125">
    <property type="protein sequence ID" value="OQD76720.1"/>
    <property type="molecule type" value="Genomic_DNA"/>
</dbReference>
<organism evidence="1 2">
    <name type="scientific">Penicillium antarcticum</name>
    <dbReference type="NCBI Taxonomy" id="416450"/>
    <lineage>
        <taxon>Eukaryota</taxon>
        <taxon>Fungi</taxon>
        <taxon>Dikarya</taxon>
        <taxon>Ascomycota</taxon>
        <taxon>Pezizomycotina</taxon>
        <taxon>Eurotiomycetes</taxon>
        <taxon>Eurotiomycetidae</taxon>
        <taxon>Eurotiales</taxon>
        <taxon>Aspergillaceae</taxon>
        <taxon>Penicillium</taxon>
    </lineage>
</organism>
<sequence>MLLNPEIREYDVFKTEILTPDGYIDICEGYDNVEGREDWDEMEYLSGDHPSYTRVYKTIRRICAEQQEIIEAGRDSALMKLAFKLLFNLKELVLVFRDTQGHEDWERDYYQMFDMTQPRSYEHHIQLLLAALKGRNLTLKVIQLTCLEPSNDSPWLSFDWDSLMTPLTELVGYAPCLRLVESDMALKLLCRSFLRFNATSLRSLSVHDVRAFDQGNATHLTPAHVEDKTGLTIKREKKWTPSFCLVVLHPSAAPQAALLGA</sequence>
<evidence type="ECO:0000313" key="1">
    <source>
        <dbReference type="EMBL" id="OQD76720.1"/>
    </source>
</evidence>
<evidence type="ECO:0000313" key="2">
    <source>
        <dbReference type="Proteomes" id="UP000191672"/>
    </source>
</evidence>
<keyword evidence="2" id="KW-1185">Reference proteome</keyword>
<reference evidence="2" key="1">
    <citation type="journal article" date="2017" name="Nat. Microbiol.">
        <title>Global analysis of biosynthetic gene clusters reveals vast potential of secondary metabolite production in Penicillium species.</title>
        <authorList>
            <person name="Nielsen J.C."/>
            <person name="Grijseels S."/>
            <person name="Prigent S."/>
            <person name="Ji B."/>
            <person name="Dainat J."/>
            <person name="Nielsen K.F."/>
            <person name="Frisvad J.C."/>
            <person name="Workman M."/>
            <person name="Nielsen J."/>
        </authorList>
    </citation>
    <scope>NUCLEOTIDE SEQUENCE [LARGE SCALE GENOMIC DNA]</scope>
    <source>
        <strain evidence="2">IBT 31811</strain>
    </source>
</reference>